<gene>
    <name evidence="1" type="ORF">NUW58_g1813</name>
</gene>
<sequence length="694" mass="76981">MATWETEDELNKAAAAALPTPAGTPYRTPSRTSRKSRRSVTPPALPIDDIERKNERASKEILVDTNFNALDPRRFTPTLHANLVSEILALRRDQDDKLKIIENLETSLHAAHEEEGVLRSNLSDAAKESRSLKRQLALLEGGTSSAFGDIAREREAAVEATADAKRRLETAQRKVRAQEEDSQRVHDLWAKEKDDWEEERRRFERKIHVAETRLKAVLQEVEILQAAQANGVQQQLESDADDHDGASVRTHSITNSIRFSTISGPGVGKVNGICLADELNFDDDEEYQTDPDGRQSVLSNPGHYRNMSRDSIVSNTRRRNYSIDSQARPGSVSQGRLYANPSVLSRLEGDIQEDDETQLPIQTREYTDAAVQYSPPPSPKIHPSKHTQELIGKTESLFDMENSSRGEVEIEANQRRKRVHIRPTVIDAPKIITHSMVSSASQTAEPLSPPRTPLSPADTLTSQLEPKMTETRSIATQTDKVPNRGELAPLTIPSISVVPPTSCPSTPRECRLPQYSKDVGCQVSILQPTLTTSQSVAVQTEEIRVDKRLGKLPRHLHPSAISSRPVSPTGNPETEHKAFTPVPGNLPSRNPRRLATKASFVNESNLSPPATPSVADSEIHDMYPGNNDNGPLFGDKAPMRRPPRISSLFAGFDVASSDEADEFAVQRFIELHVSREHQTAGEGLTGLRETNWWN</sequence>
<evidence type="ECO:0000313" key="2">
    <source>
        <dbReference type="Proteomes" id="UP001143856"/>
    </source>
</evidence>
<comment type="caution">
    <text evidence="1">The sequence shown here is derived from an EMBL/GenBank/DDBJ whole genome shotgun (WGS) entry which is preliminary data.</text>
</comment>
<protein>
    <submittedName>
        <fullName evidence="1">Uncharacterized protein</fullName>
    </submittedName>
</protein>
<proteinExistence type="predicted"/>
<name>A0ACC1PLT1_9PEZI</name>
<reference evidence="1" key="1">
    <citation type="submission" date="2022-10" db="EMBL/GenBank/DDBJ databases">
        <title>Genome Sequence of Xylaria curta.</title>
        <authorList>
            <person name="Buettner E."/>
        </authorList>
    </citation>
    <scope>NUCLEOTIDE SEQUENCE</scope>
    <source>
        <strain evidence="1">Babe10</strain>
    </source>
</reference>
<evidence type="ECO:0000313" key="1">
    <source>
        <dbReference type="EMBL" id="KAJ2993516.1"/>
    </source>
</evidence>
<dbReference type="EMBL" id="JAPDGR010000212">
    <property type="protein sequence ID" value="KAJ2993516.1"/>
    <property type="molecule type" value="Genomic_DNA"/>
</dbReference>
<accession>A0ACC1PLT1</accession>
<organism evidence="1 2">
    <name type="scientific">Xylaria curta</name>
    <dbReference type="NCBI Taxonomy" id="42375"/>
    <lineage>
        <taxon>Eukaryota</taxon>
        <taxon>Fungi</taxon>
        <taxon>Dikarya</taxon>
        <taxon>Ascomycota</taxon>
        <taxon>Pezizomycotina</taxon>
        <taxon>Sordariomycetes</taxon>
        <taxon>Xylariomycetidae</taxon>
        <taxon>Xylariales</taxon>
        <taxon>Xylariaceae</taxon>
        <taxon>Xylaria</taxon>
    </lineage>
</organism>
<keyword evidence="2" id="KW-1185">Reference proteome</keyword>
<dbReference type="Proteomes" id="UP001143856">
    <property type="component" value="Unassembled WGS sequence"/>
</dbReference>